<accession>A0A1B8QLR8</accession>
<dbReference type="PANTHER" id="PTHR45586">
    <property type="entry name" value="TPR REPEAT-CONTAINING PROTEIN PA4667"/>
    <property type="match status" value="1"/>
</dbReference>
<dbReference type="PANTHER" id="PTHR45586:SF1">
    <property type="entry name" value="LIPOPOLYSACCHARIDE ASSEMBLY PROTEIN B"/>
    <property type="match status" value="1"/>
</dbReference>
<dbReference type="Gene3D" id="1.25.40.10">
    <property type="entry name" value="Tetratricopeptide repeat domain"/>
    <property type="match status" value="2"/>
</dbReference>
<sequence>MAIYALYNFHKHAHVDIFGNFTLNFFKTLQLFGVLSYNNTLYPSIFTMSAMPNIGQSYQSTKPTNKKRLILVLCVLVFLHLSEQTTPKAQAGVFDSLLKILLPFYDNDRKALSDDRQDEEPAIPAIPDESDQFNTPDEMGKFTNVDTDDNPLNAKTSNMADIIFDDALNAHDSTPVLGYPDLYALLSAEFGVDRGQIDKSLTIYKTESFAIHATAVFERALALSIEYETPKQSLAFARAWQRQNPEHIPAWFYVAHLALKAGDYHEANTMLAMILDYDEKADLTGILTGIFPQNPDEQRQLFTALQTMEDDNPSLSVLRAGLLLRLKDYTPALVHVNKALKDEPDNLAFITLKIDILKESGQESAMWAFIRQKVKQLPTIKELHLYEIRHEIDMGQLGQAWDLLQVANRQTKDPDVALLTTLVGLDIGKYENARTILTSLLDIPAFNSRANYYLAISYERSDNLSLAKEHYEKVKDHEHVLDARTKVVGYYLAKDDVDKAIATLVRLRDDFEIYAIDSYLLHAEILLRQGKKVQAQNLLTAANREYPDDDRLLFASFQLLENEISDDDKRFAIDKLLELDRMNPAYRLADIKLRLSQNPNDLLALDEALDITQIKSDDPNYDPQLQLEALIVLGNHALSQGNYQTVLDYLEVPYEVAPNLNAGITLLRAYQGLGESDKVNHLLADLQNRFAFGQNRTGQEMQEY</sequence>
<dbReference type="SUPFAM" id="SSF48452">
    <property type="entry name" value="TPR-like"/>
    <property type="match status" value="3"/>
</dbReference>
<gene>
    <name evidence="4" type="ORF">A7456_01030</name>
</gene>
<dbReference type="STRING" id="478.A7456_01030"/>
<dbReference type="EMBL" id="LXTW01000012">
    <property type="protein sequence ID" value="OBX84800.1"/>
    <property type="molecule type" value="Genomic_DNA"/>
</dbReference>
<dbReference type="Proteomes" id="UP000092575">
    <property type="component" value="Unassembled WGS sequence"/>
</dbReference>
<evidence type="ECO:0000256" key="2">
    <source>
        <dbReference type="ARBA" id="ARBA00022803"/>
    </source>
</evidence>
<dbReference type="AlphaFoldDB" id="A0A1B8QLR8"/>
<feature type="region of interest" description="Disordered" evidence="3">
    <location>
        <begin position="115"/>
        <end position="135"/>
    </location>
</feature>
<keyword evidence="2" id="KW-0802">TPR repeat</keyword>
<evidence type="ECO:0008006" key="6">
    <source>
        <dbReference type="Google" id="ProtNLM"/>
    </source>
</evidence>
<evidence type="ECO:0000256" key="1">
    <source>
        <dbReference type="ARBA" id="ARBA00022737"/>
    </source>
</evidence>
<evidence type="ECO:0000256" key="3">
    <source>
        <dbReference type="SAM" id="MobiDB-lite"/>
    </source>
</evidence>
<proteinExistence type="predicted"/>
<evidence type="ECO:0000313" key="4">
    <source>
        <dbReference type="EMBL" id="OBX84800.1"/>
    </source>
</evidence>
<protein>
    <recommendedName>
        <fullName evidence="6">Tetratricopeptide repeat-like domain-containing protein</fullName>
    </recommendedName>
</protein>
<dbReference type="InterPro" id="IPR011990">
    <property type="entry name" value="TPR-like_helical_dom_sf"/>
</dbReference>
<comment type="caution">
    <text evidence="4">The sequence shown here is derived from an EMBL/GenBank/DDBJ whole genome shotgun (WGS) entry which is preliminary data.</text>
</comment>
<dbReference type="InterPro" id="IPR051012">
    <property type="entry name" value="CellSynth/LPSAsmb/PSIAsmb"/>
</dbReference>
<organism evidence="4 5">
    <name type="scientific">Moraxella nonliquefaciens</name>
    <dbReference type="NCBI Taxonomy" id="478"/>
    <lineage>
        <taxon>Bacteria</taxon>
        <taxon>Pseudomonadati</taxon>
        <taxon>Pseudomonadota</taxon>
        <taxon>Gammaproteobacteria</taxon>
        <taxon>Moraxellales</taxon>
        <taxon>Moraxellaceae</taxon>
        <taxon>Moraxella</taxon>
    </lineage>
</organism>
<evidence type="ECO:0000313" key="5">
    <source>
        <dbReference type="Proteomes" id="UP000092575"/>
    </source>
</evidence>
<keyword evidence="1" id="KW-0677">Repeat</keyword>
<name>A0A1B8QLR8_MORNO</name>
<reference evidence="4 5" key="1">
    <citation type="submission" date="2016-05" db="EMBL/GenBank/DDBJ databases">
        <title>Draft genome sequence of Moraxella nonliquefaciens CCUG 348T.</title>
        <authorList>
            <person name="Salva-Serra F."/>
            <person name="Engstrom-Jakobsson H."/>
            <person name="Thorell K."/>
            <person name="Gonzales-Siles L."/>
            <person name="Karlsson R."/>
            <person name="Boulund F."/>
            <person name="Engstrand L."/>
            <person name="Kristiansson E."/>
            <person name="Moore E."/>
        </authorList>
    </citation>
    <scope>NUCLEOTIDE SEQUENCE [LARGE SCALE GENOMIC DNA]</scope>
    <source>
        <strain evidence="4 5">CCUG 348</strain>
    </source>
</reference>